<reference evidence="2 3" key="1">
    <citation type="journal article" date="2014" name="Genome Biol.">
        <title>Transcriptome and methylome profiling reveals relics of genome dominance in the mesopolyploid Brassica oleracea.</title>
        <authorList>
            <person name="Parkin I.A."/>
            <person name="Koh C."/>
            <person name="Tang H."/>
            <person name="Robinson S.J."/>
            <person name="Kagale S."/>
            <person name="Clarke W.E."/>
            <person name="Town C.D."/>
            <person name="Nixon J."/>
            <person name="Krishnakumar V."/>
            <person name="Bidwell S.L."/>
            <person name="Denoeud F."/>
            <person name="Belcram H."/>
            <person name="Links M.G."/>
            <person name="Just J."/>
            <person name="Clarke C."/>
            <person name="Bender T."/>
            <person name="Huebert T."/>
            <person name="Mason A.S."/>
            <person name="Pires J.C."/>
            <person name="Barker G."/>
            <person name="Moore J."/>
            <person name="Walley P.G."/>
            <person name="Manoli S."/>
            <person name="Batley J."/>
            <person name="Edwards D."/>
            <person name="Nelson M.N."/>
            <person name="Wang X."/>
            <person name="Paterson A.H."/>
            <person name="King G."/>
            <person name="Bancroft I."/>
            <person name="Chalhoub B."/>
            <person name="Sharpe A.G."/>
        </authorList>
    </citation>
    <scope>NUCLEOTIDE SEQUENCE</scope>
    <source>
        <strain evidence="2 3">cv. TO1000</strain>
    </source>
</reference>
<proteinExistence type="predicted"/>
<dbReference type="AlphaFoldDB" id="A0A0D3CGA5"/>
<reference evidence="2" key="2">
    <citation type="submission" date="2015-03" db="UniProtKB">
        <authorList>
            <consortium name="EnsemblPlants"/>
        </authorList>
    </citation>
    <scope>IDENTIFICATION</scope>
</reference>
<protein>
    <submittedName>
        <fullName evidence="2">Uncharacterized protein</fullName>
    </submittedName>
</protein>
<evidence type="ECO:0000256" key="1">
    <source>
        <dbReference type="SAM" id="MobiDB-lite"/>
    </source>
</evidence>
<dbReference type="OMA" id="MFAAKES"/>
<feature type="region of interest" description="Disordered" evidence="1">
    <location>
        <begin position="102"/>
        <end position="140"/>
    </location>
</feature>
<evidence type="ECO:0000313" key="2">
    <source>
        <dbReference type="EnsemblPlants" id="Bo5g083770.1"/>
    </source>
</evidence>
<feature type="region of interest" description="Disordered" evidence="1">
    <location>
        <begin position="40"/>
        <end position="68"/>
    </location>
</feature>
<sequence>MQTRVVNYEAKEIDEMFPKWDNDESDVVVENLVKFMFAAKESPQPTVNEEKRAPKKARTESPAADRNGITRVEIEQLFKDMTEVMTVGFGQCVKEVKLLGDTGKDMKEPGSESVNGEKGGRENNVHAANTEPSLGASHQSPFLRNSTAKQIVPTKNVGHGYDPFAPVDKKNAKVLLDLLKKDPKTSGSLHSVFPKSSLSLPEVFPKSSRSLPEHMDGFMNLLRLRYSEHPEHFRSYRLCFLDSNFGMMWIDKYGEFKSSELGSNGLGRRLPPGAFDHYAGLAPEYRHSNRTWGNEVDDIYAPVRRTLWILHILIKFRTCLSLVM</sequence>
<dbReference type="Proteomes" id="UP000032141">
    <property type="component" value="Chromosome C5"/>
</dbReference>
<dbReference type="HOGENOM" id="CLU_017415_4_2_1"/>
<accession>A0A0D3CGA5</accession>
<feature type="compositionally biased region" description="Polar residues" evidence="1">
    <location>
        <begin position="126"/>
        <end position="140"/>
    </location>
</feature>
<organism evidence="2 3">
    <name type="scientific">Brassica oleracea var. oleracea</name>
    <dbReference type="NCBI Taxonomy" id="109376"/>
    <lineage>
        <taxon>Eukaryota</taxon>
        <taxon>Viridiplantae</taxon>
        <taxon>Streptophyta</taxon>
        <taxon>Embryophyta</taxon>
        <taxon>Tracheophyta</taxon>
        <taxon>Spermatophyta</taxon>
        <taxon>Magnoliopsida</taxon>
        <taxon>eudicotyledons</taxon>
        <taxon>Gunneridae</taxon>
        <taxon>Pentapetalae</taxon>
        <taxon>rosids</taxon>
        <taxon>malvids</taxon>
        <taxon>Brassicales</taxon>
        <taxon>Brassicaceae</taxon>
        <taxon>Brassiceae</taxon>
        <taxon>Brassica</taxon>
    </lineage>
</organism>
<dbReference type="EnsemblPlants" id="Bo5g083770.1">
    <property type="protein sequence ID" value="Bo5g083770.1"/>
    <property type="gene ID" value="Bo5g083770"/>
</dbReference>
<evidence type="ECO:0000313" key="3">
    <source>
        <dbReference type="Proteomes" id="UP000032141"/>
    </source>
</evidence>
<dbReference type="Gramene" id="Bo5g083770.1">
    <property type="protein sequence ID" value="Bo5g083770.1"/>
    <property type="gene ID" value="Bo5g083770"/>
</dbReference>
<name>A0A0D3CGA5_BRAOL</name>
<keyword evidence="3" id="KW-1185">Reference proteome</keyword>